<organism evidence="3 4">
    <name type="scientific">Alterirhizorhabdus solaris</name>
    <dbReference type="NCBI Taxonomy" id="2529389"/>
    <lineage>
        <taxon>Bacteria</taxon>
        <taxon>Pseudomonadati</taxon>
        <taxon>Pseudomonadota</taxon>
        <taxon>Alphaproteobacteria</taxon>
        <taxon>Sphingomonadales</taxon>
        <taxon>Rhizorhabdaceae</taxon>
        <taxon>Alterirhizorhabdus</taxon>
    </lineage>
</organism>
<dbReference type="RefSeq" id="WP_145148472.1">
    <property type="nucleotide sequence ID" value="NZ_VNIM01000010.1"/>
</dbReference>
<evidence type="ECO:0000313" key="4">
    <source>
        <dbReference type="Proteomes" id="UP000318681"/>
    </source>
</evidence>
<gene>
    <name evidence="3" type="ORF">FOY91_04235</name>
</gene>
<dbReference type="Proteomes" id="UP000318681">
    <property type="component" value="Unassembled WGS sequence"/>
</dbReference>
<name>A0A558RAM3_9SPHN</name>
<sequence length="220" mass="24250">MRWLRNNGLTIALMALFAASILGQWIAGWHVANDDALRHGEPLMSLSAYAVSPDFLSSVFENWESEFLQMSAYVVLTAILFQRGSAESKDPHETDPRDEDLTAQARKPDAPSILRWGPIWRALYARSLGIALALLFVASFIIHWTQSAKVAAQDALAHGEAAPTTLGYLCDAQLWFESLQNWQSEFLSTAVLVVLSIFLRQRESPESKPVAAPHGQTGAG</sequence>
<protein>
    <recommendedName>
        <fullName evidence="5">Transmembrane protein</fullName>
    </recommendedName>
</protein>
<dbReference type="OrthoDB" id="187863at2"/>
<proteinExistence type="predicted"/>
<keyword evidence="2" id="KW-1133">Transmembrane helix</keyword>
<reference evidence="3 4" key="1">
    <citation type="submission" date="2019-07" db="EMBL/GenBank/DDBJ databases">
        <title>Sphingomonas solaris sp. nov., isolated from a solar panel from Boston, Massachusetts.</title>
        <authorList>
            <person name="Tanner K."/>
            <person name="Pascual J."/>
            <person name="Mancuso C."/>
            <person name="Pereto J."/>
            <person name="Khalil A."/>
            <person name="Vilanova C."/>
        </authorList>
    </citation>
    <scope>NUCLEOTIDE SEQUENCE [LARGE SCALE GENOMIC DNA]</scope>
    <source>
        <strain evidence="3 4">R4DWN</strain>
    </source>
</reference>
<accession>A0A558RAM3</accession>
<keyword evidence="2" id="KW-0812">Transmembrane</keyword>
<evidence type="ECO:0000256" key="2">
    <source>
        <dbReference type="SAM" id="Phobius"/>
    </source>
</evidence>
<keyword evidence="2" id="KW-0472">Membrane</keyword>
<feature type="region of interest" description="Disordered" evidence="1">
    <location>
        <begin position="87"/>
        <end position="106"/>
    </location>
</feature>
<comment type="caution">
    <text evidence="3">The sequence shown here is derived from an EMBL/GenBank/DDBJ whole genome shotgun (WGS) entry which is preliminary data.</text>
</comment>
<dbReference type="EMBL" id="VNIM01000010">
    <property type="protein sequence ID" value="TVV76439.1"/>
    <property type="molecule type" value="Genomic_DNA"/>
</dbReference>
<evidence type="ECO:0000256" key="1">
    <source>
        <dbReference type="SAM" id="MobiDB-lite"/>
    </source>
</evidence>
<dbReference type="InterPro" id="IPR046657">
    <property type="entry name" value="DUF6766"/>
</dbReference>
<dbReference type="AlphaFoldDB" id="A0A558RAM3"/>
<feature type="transmembrane region" description="Helical" evidence="2">
    <location>
        <begin position="123"/>
        <end position="144"/>
    </location>
</feature>
<evidence type="ECO:0000313" key="3">
    <source>
        <dbReference type="EMBL" id="TVV76439.1"/>
    </source>
</evidence>
<keyword evidence="4" id="KW-1185">Reference proteome</keyword>
<evidence type="ECO:0008006" key="5">
    <source>
        <dbReference type="Google" id="ProtNLM"/>
    </source>
</evidence>
<dbReference type="Pfam" id="PF20554">
    <property type="entry name" value="DUF6766"/>
    <property type="match status" value="1"/>
</dbReference>